<protein>
    <submittedName>
        <fullName evidence="1">Uncharacterized protein</fullName>
    </submittedName>
</protein>
<dbReference type="RefSeq" id="WP_090920605.1">
    <property type="nucleotide sequence ID" value="NZ_CP016180.1"/>
</dbReference>
<dbReference type="SUPFAM" id="SSF46785">
    <property type="entry name" value="Winged helix' DNA-binding domain"/>
    <property type="match status" value="1"/>
</dbReference>
<dbReference type="InterPro" id="IPR036390">
    <property type="entry name" value="WH_DNA-bd_sf"/>
</dbReference>
<dbReference type="AlphaFoldDB" id="A0A1H7VA35"/>
<reference evidence="2" key="1">
    <citation type="submission" date="2016-10" db="EMBL/GenBank/DDBJ databases">
        <authorList>
            <person name="Varghese N."/>
            <person name="Submissions S."/>
        </authorList>
    </citation>
    <scope>NUCLEOTIDE SEQUENCE [LARGE SCALE GENOMIC DNA]</scope>
    <source>
        <strain evidence="2">DSM 24204</strain>
    </source>
</reference>
<sequence length="102" mass="12174">MRKLKKMEKDTNIQLTIEQFEMVEKVVLQNKSAARLLLFFIKEKAKHSTVKLSYSEIMERLFISYPLVRVGIRFLQNNGYLEKQDFRTLKATEKPTFNLLKF</sequence>
<dbReference type="Proteomes" id="UP000198883">
    <property type="component" value="Unassembled WGS sequence"/>
</dbReference>
<dbReference type="STRING" id="97481.SAMN05444853_10427"/>
<proteinExistence type="predicted"/>
<dbReference type="EMBL" id="FOBN01000004">
    <property type="protein sequence ID" value="SEM05874.1"/>
    <property type="molecule type" value="Genomic_DNA"/>
</dbReference>
<organism evidence="1 2">
    <name type="scientific">Phocoenobacter skyensis</name>
    <dbReference type="NCBI Taxonomy" id="97481"/>
    <lineage>
        <taxon>Bacteria</taxon>
        <taxon>Pseudomonadati</taxon>
        <taxon>Pseudomonadota</taxon>
        <taxon>Gammaproteobacteria</taxon>
        <taxon>Pasteurellales</taxon>
        <taxon>Pasteurellaceae</taxon>
        <taxon>Phocoenobacter</taxon>
    </lineage>
</organism>
<evidence type="ECO:0000313" key="1">
    <source>
        <dbReference type="EMBL" id="SEM05874.1"/>
    </source>
</evidence>
<accession>A0A1H7VA35</accession>
<gene>
    <name evidence="1" type="ORF">SAMN05444853_10427</name>
</gene>
<name>A0A1H7VA35_9PAST</name>
<evidence type="ECO:0000313" key="2">
    <source>
        <dbReference type="Proteomes" id="UP000198883"/>
    </source>
</evidence>
<dbReference type="GeneID" id="83545336"/>